<sequence>MTTKQEYIDALNRMVEVYDNLDGCMSAINIFNEGVHLLEGLVNEHFEEKAETNYEHFKDEIIQNVKYALAVVNGELKPCADTNCDECEFKGSGKCVERVKEWLKKPHKKKTYKLSQFEYDLIQTYRGGNTDCNLSDRRILRELKDKGYFKCVGYDTKIHDVLEACEVREDGNC</sequence>
<proteinExistence type="predicted"/>
<dbReference type="AlphaFoldDB" id="A0A395WCY3"/>
<evidence type="ECO:0000313" key="1">
    <source>
        <dbReference type="EMBL" id="RGU94020.1"/>
    </source>
</evidence>
<dbReference type="Proteomes" id="UP000265489">
    <property type="component" value="Unassembled WGS sequence"/>
</dbReference>
<comment type="caution">
    <text evidence="1">The sequence shown here is derived from an EMBL/GenBank/DDBJ whole genome shotgun (WGS) entry which is preliminary data.</text>
</comment>
<dbReference type="RefSeq" id="WP_118324219.1">
    <property type="nucleotide sequence ID" value="NZ_QRYQ01000001.1"/>
</dbReference>
<name>A0A395WCY3_9FIRM</name>
<organism evidence="1 2">
    <name type="scientific">Holdemanella biformis</name>
    <dbReference type="NCBI Taxonomy" id="1735"/>
    <lineage>
        <taxon>Bacteria</taxon>
        <taxon>Bacillati</taxon>
        <taxon>Bacillota</taxon>
        <taxon>Erysipelotrichia</taxon>
        <taxon>Erysipelotrichales</taxon>
        <taxon>Erysipelotrichaceae</taxon>
        <taxon>Holdemanella</taxon>
    </lineage>
</organism>
<evidence type="ECO:0000313" key="2">
    <source>
        <dbReference type="Proteomes" id="UP000265489"/>
    </source>
</evidence>
<dbReference type="EMBL" id="QRYQ01000001">
    <property type="protein sequence ID" value="RGU94020.1"/>
    <property type="molecule type" value="Genomic_DNA"/>
</dbReference>
<gene>
    <name evidence="1" type="ORF">DWW32_00465</name>
</gene>
<reference evidence="1 2" key="1">
    <citation type="submission" date="2018-08" db="EMBL/GenBank/DDBJ databases">
        <title>A genome reference for cultivated species of the human gut microbiota.</title>
        <authorList>
            <person name="Zou Y."/>
            <person name="Xue W."/>
            <person name="Luo G."/>
        </authorList>
    </citation>
    <scope>NUCLEOTIDE SEQUENCE [LARGE SCALE GENOMIC DNA]</scope>
    <source>
        <strain evidence="1 2">AF15-20</strain>
    </source>
</reference>
<accession>A0A395WCY3</accession>
<protein>
    <submittedName>
        <fullName evidence="1">Uncharacterized protein</fullName>
    </submittedName>
</protein>